<gene>
    <name evidence="2" type="ORF">H6X83_12670</name>
</gene>
<keyword evidence="3" id="KW-1185">Reference proteome</keyword>
<dbReference type="RefSeq" id="WP_212508590.1">
    <property type="nucleotide sequence ID" value="NZ_CP060696.1"/>
</dbReference>
<dbReference type="AlphaFoldDB" id="A0A7G9WLH0"/>
<dbReference type="EMBL" id="CP060696">
    <property type="protein sequence ID" value="QNO19532.1"/>
    <property type="molecule type" value="Genomic_DNA"/>
</dbReference>
<name>A0A7G9WLH0_9FIRM</name>
<organism evidence="2 3">
    <name type="scientific">Caproicibacterium amylolyticum</name>
    <dbReference type="NCBI Taxonomy" id="2766537"/>
    <lineage>
        <taxon>Bacteria</taxon>
        <taxon>Bacillati</taxon>
        <taxon>Bacillota</taxon>
        <taxon>Clostridia</taxon>
        <taxon>Eubacteriales</taxon>
        <taxon>Oscillospiraceae</taxon>
        <taxon>Caproicibacterium</taxon>
    </lineage>
</organism>
<dbReference type="KEGG" id="caml:H6X83_12670"/>
<sequence length="319" mass="35388">MKGIDVSEHNGTVDWQMAKNAGLQFAVLRCGYGSDLQSQDDPTYVRNVQECERLSIPYGVYLYSYALTVEDAKSELAHILRLVKGCKPQFPIYLDMEDADSYKKENGMPSRRVLTDIIKTVCQGLKNAGYLAGYYVNKDWYTNYIYPGELQEYHFWYARPGVEQPDNVCGVWQDSFPETGGRWPGANIPGSGCDTNISYENYPLLVRKEGLNNWIKEGGGKVQKAASAATGGVVWTKCIIDTTMDVTKPAGVCYTVKMTCSERPVIRAGTDGVVCICPVTSAGENIWLCNLVGFGKGESGIYTEIAGEDPCKRFVYKVQ</sequence>
<dbReference type="PROSITE" id="PS51904">
    <property type="entry name" value="GLYCOSYL_HYDROL_F25_2"/>
    <property type="match status" value="1"/>
</dbReference>
<dbReference type="InterPro" id="IPR017853">
    <property type="entry name" value="GH"/>
</dbReference>
<proteinExistence type="inferred from homology"/>
<dbReference type="SUPFAM" id="SSF51445">
    <property type="entry name" value="(Trans)glycosidases"/>
    <property type="match status" value="1"/>
</dbReference>
<dbReference type="InterPro" id="IPR002053">
    <property type="entry name" value="Glyco_hydro_25"/>
</dbReference>
<dbReference type="GO" id="GO:0009253">
    <property type="term" value="P:peptidoglycan catabolic process"/>
    <property type="evidence" value="ECO:0007669"/>
    <property type="project" value="InterPro"/>
</dbReference>
<dbReference type="PANTHER" id="PTHR34135">
    <property type="entry name" value="LYSOZYME"/>
    <property type="match status" value="1"/>
</dbReference>
<dbReference type="Pfam" id="PF01183">
    <property type="entry name" value="Glyco_hydro_25"/>
    <property type="match status" value="1"/>
</dbReference>
<evidence type="ECO:0008006" key="4">
    <source>
        <dbReference type="Google" id="ProtNLM"/>
    </source>
</evidence>
<dbReference type="Proteomes" id="UP000516046">
    <property type="component" value="Chromosome"/>
</dbReference>
<evidence type="ECO:0000256" key="1">
    <source>
        <dbReference type="ARBA" id="ARBA00010646"/>
    </source>
</evidence>
<evidence type="ECO:0000313" key="2">
    <source>
        <dbReference type="EMBL" id="QNO19532.1"/>
    </source>
</evidence>
<dbReference type="GO" id="GO:0016052">
    <property type="term" value="P:carbohydrate catabolic process"/>
    <property type="evidence" value="ECO:0007669"/>
    <property type="project" value="TreeGrafter"/>
</dbReference>
<dbReference type="CDD" id="cd06414">
    <property type="entry name" value="GH25_LytC-like"/>
    <property type="match status" value="1"/>
</dbReference>
<dbReference type="GO" id="GO:0003796">
    <property type="term" value="F:lysozyme activity"/>
    <property type="evidence" value="ECO:0007669"/>
    <property type="project" value="InterPro"/>
</dbReference>
<protein>
    <recommendedName>
        <fullName evidence="4">Glycosyl hydrolases family 25</fullName>
    </recommendedName>
</protein>
<dbReference type="Gene3D" id="3.20.20.80">
    <property type="entry name" value="Glycosidases"/>
    <property type="match status" value="1"/>
</dbReference>
<evidence type="ECO:0000313" key="3">
    <source>
        <dbReference type="Proteomes" id="UP000516046"/>
    </source>
</evidence>
<reference evidence="2 3" key="1">
    <citation type="submission" date="2020-08" db="EMBL/GenBank/DDBJ databases">
        <authorList>
            <person name="Ren C."/>
            <person name="Gu Y."/>
            <person name="Xu Y."/>
        </authorList>
    </citation>
    <scope>NUCLEOTIDE SEQUENCE [LARGE SCALE GENOMIC DNA]</scope>
    <source>
        <strain evidence="2 3">LBM18003</strain>
    </source>
</reference>
<accession>A0A7G9WLH0</accession>
<dbReference type="PANTHER" id="PTHR34135:SF2">
    <property type="entry name" value="LYSOZYME"/>
    <property type="match status" value="1"/>
</dbReference>
<dbReference type="GO" id="GO:0016998">
    <property type="term" value="P:cell wall macromolecule catabolic process"/>
    <property type="evidence" value="ECO:0007669"/>
    <property type="project" value="InterPro"/>
</dbReference>
<comment type="similarity">
    <text evidence="1">Belongs to the glycosyl hydrolase 25 family.</text>
</comment>